<organism evidence="1">
    <name type="scientific">viral metagenome</name>
    <dbReference type="NCBI Taxonomy" id="1070528"/>
    <lineage>
        <taxon>unclassified sequences</taxon>
        <taxon>metagenomes</taxon>
        <taxon>organismal metagenomes</taxon>
    </lineage>
</organism>
<reference evidence="1" key="1">
    <citation type="journal article" date="2020" name="Nature">
        <title>Giant virus diversity and host interactions through global metagenomics.</title>
        <authorList>
            <person name="Schulz F."/>
            <person name="Roux S."/>
            <person name="Paez-Espino D."/>
            <person name="Jungbluth S."/>
            <person name="Walsh D.A."/>
            <person name="Denef V.J."/>
            <person name="McMahon K.D."/>
            <person name="Konstantinidis K.T."/>
            <person name="Eloe-Fadrosh E.A."/>
            <person name="Kyrpides N.C."/>
            <person name="Woyke T."/>
        </authorList>
    </citation>
    <scope>NUCLEOTIDE SEQUENCE</scope>
    <source>
        <strain evidence="1">GVMAG-M-3300023179-90</strain>
    </source>
</reference>
<proteinExistence type="predicted"/>
<sequence length="283" mass="34439">MVNYSSIFIIKYNKKYLYNIKASMSNTKYFKSRIILKYALIIKEYFDLMNQNETLKNINNPNPSLYIGMNAIHRVFEYILIKNKNIDQAYYYSQKCYYYYLEYMEQIFKSDLLQNLNHIDAVLFVYKKTIFDSENNSTTTISNIMTLNTEDFAIDEKDLRQLFQNISNFTKTLFFWSNNDITFENRVKLCDNFLHRYLHRIDSLDLTNSYLEIIQQKITMDFNKYEDLLNEMLERIEKTKKMSVMSENDKNEYFLMKFYVEQDTFQEKFHEDSTKNLVKWLFV</sequence>
<evidence type="ECO:0000313" key="1">
    <source>
        <dbReference type="EMBL" id="QHT77621.1"/>
    </source>
</evidence>
<name>A0A6C0HAJ5_9ZZZZ</name>
<accession>A0A6C0HAJ5</accession>
<dbReference type="EMBL" id="MN739920">
    <property type="protein sequence ID" value="QHT77621.1"/>
    <property type="molecule type" value="Genomic_DNA"/>
</dbReference>
<dbReference type="AlphaFoldDB" id="A0A6C0HAJ5"/>
<protein>
    <submittedName>
        <fullName evidence="1">Uncharacterized protein</fullName>
    </submittedName>
</protein>